<keyword evidence="3 6" id="KW-0812">Transmembrane</keyword>
<dbReference type="GO" id="GO:0022857">
    <property type="term" value="F:transmembrane transporter activity"/>
    <property type="evidence" value="ECO:0007669"/>
    <property type="project" value="InterPro"/>
</dbReference>
<evidence type="ECO:0000313" key="8">
    <source>
        <dbReference type="EMBL" id="KEZ43105.1"/>
    </source>
</evidence>
<organism evidence="8 9">
    <name type="scientific">Pseudallescheria apiosperma</name>
    <name type="common">Scedosporium apiospermum</name>
    <dbReference type="NCBI Taxonomy" id="563466"/>
    <lineage>
        <taxon>Eukaryota</taxon>
        <taxon>Fungi</taxon>
        <taxon>Dikarya</taxon>
        <taxon>Ascomycota</taxon>
        <taxon>Pezizomycotina</taxon>
        <taxon>Sordariomycetes</taxon>
        <taxon>Hypocreomycetidae</taxon>
        <taxon>Microascales</taxon>
        <taxon>Microascaceae</taxon>
        <taxon>Scedosporium</taxon>
    </lineage>
</organism>
<dbReference type="PANTHER" id="PTHR23511:SF4">
    <property type="entry name" value="MAJOR FACILITATOR SUPERFAMILY (MFS) PROFILE DOMAIN-CONTAINING PROTEIN"/>
    <property type="match status" value="1"/>
</dbReference>
<keyword evidence="4 6" id="KW-1133">Transmembrane helix</keyword>
<evidence type="ECO:0000256" key="5">
    <source>
        <dbReference type="ARBA" id="ARBA00023136"/>
    </source>
</evidence>
<reference evidence="8 9" key="1">
    <citation type="journal article" date="2014" name="Genome Announc.">
        <title>Draft genome sequence of the pathogenic fungus Scedosporium apiospermum.</title>
        <authorList>
            <person name="Vandeputte P."/>
            <person name="Ghamrawi S."/>
            <person name="Rechenmann M."/>
            <person name="Iltis A."/>
            <person name="Giraud S."/>
            <person name="Fleury M."/>
            <person name="Thornton C."/>
            <person name="Delhaes L."/>
            <person name="Meyer W."/>
            <person name="Papon N."/>
            <person name="Bouchara J.P."/>
        </authorList>
    </citation>
    <scope>NUCLEOTIDE SEQUENCE [LARGE SCALE GENOMIC DNA]</scope>
    <source>
        <strain evidence="8 9">IHEM 14462</strain>
    </source>
</reference>
<protein>
    <recommendedName>
        <fullName evidence="7">Major facilitator superfamily (MFS) profile domain-containing protein</fullName>
    </recommendedName>
</protein>
<proteinExistence type="predicted"/>
<accession>A0A084G6Z3</accession>
<dbReference type="RefSeq" id="XP_016642904.1">
    <property type="nucleotide sequence ID" value="XM_016787402.1"/>
</dbReference>
<keyword evidence="5 6" id="KW-0472">Membrane</keyword>
<evidence type="ECO:0000256" key="4">
    <source>
        <dbReference type="ARBA" id="ARBA00022989"/>
    </source>
</evidence>
<feature type="transmembrane region" description="Helical" evidence="6">
    <location>
        <begin position="90"/>
        <end position="110"/>
    </location>
</feature>
<dbReference type="InterPro" id="IPR020846">
    <property type="entry name" value="MFS_dom"/>
</dbReference>
<feature type="transmembrane region" description="Helical" evidence="6">
    <location>
        <begin position="181"/>
        <end position="201"/>
    </location>
</feature>
<evidence type="ECO:0000256" key="1">
    <source>
        <dbReference type="ARBA" id="ARBA00004141"/>
    </source>
</evidence>
<dbReference type="PROSITE" id="PS50850">
    <property type="entry name" value="MFS"/>
    <property type="match status" value="1"/>
</dbReference>
<feature type="transmembrane region" description="Helical" evidence="6">
    <location>
        <begin position="359"/>
        <end position="378"/>
    </location>
</feature>
<feature type="transmembrane region" description="Helical" evidence="6">
    <location>
        <begin position="122"/>
        <end position="148"/>
    </location>
</feature>
<dbReference type="AlphaFoldDB" id="A0A084G6Z3"/>
<comment type="subcellular location">
    <subcellularLocation>
        <location evidence="1">Membrane</location>
        <topology evidence="1">Multi-pass membrane protein</topology>
    </subcellularLocation>
</comment>
<feature type="domain" description="Major facilitator superfamily (MFS) profile" evidence="7">
    <location>
        <begin position="54"/>
        <end position="470"/>
    </location>
</feature>
<name>A0A084G6Z3_PSEDA</name>
<dbReference type="EMBL" id="JOWA01000096">
    <property type="protein sequence ID" value="KEZ43105.1"/>
    <property type="molecule type" value="Genomic_DNA"/>
</dbReference>
<dbReference type="InterPro" id="IPR036259">
    <property type="entry name" value="MFS_trans_sf"/>
</dbReference>
<dbReference type="Proteomes" id="UP000028545">
    <property type="component" value="Unassembled WGS sequence"/>
</dbReference>
<feature type="transmembrane region" description="Helical" evidence="6">
    <location>
        <begin position="384"/>
        <end position="405"/>
    </location>
</feature>
<evidence type="ECO:0000256" key="3">
    <source>
        <dbReference type="ARBA" id="ARBA00022692"/>
    </source>
</evidence>
<dbReference type="GO" id="GO:0016020">
    <property type="term" value="C:membrane"/>
    <property type="evidence" value="ECO:0007669"/>
    <property type="project" value="UniProtKB-SubCell"/>
</dbReference>
<feature type="transmembrane region" description="Helical" evidence="6">
    <location>
        <begin position="54"/>
        <end position="78"/>
    </location>
</feature>
<evidence type="ECO:0000259" key="7">
    <source>
        <dbReference type="PROSITE" id="PS50850"/>
    </source>
</evidence>
<dbReference type="PANTHER" id="PTHR23511">
    <property type="entry name" value="SYNAPTIC VESICLE GLYCOPROTEIN 2"/>
    <property type="match status" value="1"/>
</dbReference>
<dbReference type="GeneID" id="27724053"/>
<dbReference type="KEGG" id="sapo:SAPIO_CDS4981"/>
<feature type="transmembrane region" description="Helical" evidence="6">
    <location>
        <begin position="222"/>
        <end position="241"/>
    </location>
</feature>
<evidence type="ECO:0000256" key="2">
    <source>
        <dbReference type="ARBA" id="ARBA00022448"/>
    </source>
</evidence>
<gene>
    <name evidence="8" type="ORF">SAPIO_CDS4981</name>
</gene>
<dbReference type="Gene3D" id="1.20.1250.20">
    <property type="entry name" value="MFS general substrate transporter like domains"/>
    <property type="match status" value="1"/>
</dbReference>
<evidence type="ECO:0000313" key="9">
    <source>
        <dbReference type="Proteomes" id="UP000028545"/>
    </source>
</evidence>
<keyword evidence="9" id="KW-1185">Reference proteome</keyword>
<dbReference type="SUPFAM" id="SSF103473">
    <property type="entry name" value="MFS general substrate transporter"/>
    <property type="match status" value="1"/>
</dbReference>
<evidence type="ECO:0000256" key="6">
    <source>
        <dbReference type="SAM" id="Phobius"/>
    </source>
</evidence>
<dbReference type="HOGENOM" id="CLU_001265_52_4_1"/>
<dbReference type="InterPro" id="IPR005828">
    <property type="entry name" value="MFS_sugar_transport-like"/>
</dbReference>
<dbReference type="Pfam" id="PF00083">
    <property type="entry name" value="Sugar_tr"/>
    <property type="match status" value="1"/>
</dbReference>
<dbReference type="VEuPathDB" id="FungiDB:SAPIO_CDS4981"/>
<feature type="transmembrane region" description="Helical" evidence="6">
    <location>
        <begin position="445"/>
        <end position="466"/>
    </location>
</feature>
<sequence>MASIDIDEKVKPTRTTSCVEGSVFNDEIDRQAHNLAVINHALGQIGFGRYQWQLFCTCGFGFLLDQMLPVAVSLALPQVTKQWEIKYPELIILALYAGSLVGALGCGLTVDFLGRKRVWQTSLLIVTIFALVSASSPNFAALCVFVGFQGLAAGGNFAIDLTVFIESLPKSKDYLLTALPLWWGLGNAIGGLLAWPLIARYSCPQGSNPDTCANSGNMGWRYQYILVGGLALIMASARIFFMKMEESPKWLVATGKFDEAVVVLGQIARTNKSDFMITANEFLSLDTQQAATRSRKRSILAGLNNIKGLFNTRKMAFSTSGVLALWVCIGIAISSTVGIFGPILATVLVNVPFLGRRRAMALTALIAAAFCGGFTSVRTEGSNIAFSCMISFWQNGFYAILYSYTPEILPTALRGTGCGLSMASGRVASLSAPIIAIYGNLNTPVPIWVLVGVYGLIAIIAVSLPFEPKHFSEDERY</sequence>
<dbReference type="OrthoDB" id="3936150at2759"/>
<keyword evidence="2" id="KW-0813">Transport</keyword>
<feature type="transmembrane region" description="Helical" evidence="6">
    <location>
        <begin position="323"/>
        <end position="347"/>
    </location>
</feature>
<comment type="caution">
    <text evidence="8">The sequence shown here is derived from an EMBL/GenBank/DDBJ whole genome shotgun (WGS) entry which is preliminary data.</text>
</comment>